<dbReference type="GO" id="GO:0019166">
    <property type="term" value="F:trans-2-enoyl-CoA reductase (NADPH) activity"/>
    <property type="evidence" value="ECO:0007669"/>
    <property type="project" value="UniProtKB-EC"/>
</dbReference>
<feature type="domain" description="Ketoreductase" evidence="23">
    <location>
        <begin position="15"/>
        <end position="183"/>
    </location>
</feature>
<keyword evidence="25" id="KW-1185">Reference proteome</keyword>
<evidence type="ECO:0000256" key="17">
    <source>
        <dbReference type="ARBA" id="ARBA00048686"/>
    </source>
</evidence>
<dbReference type="InterPro" id="IPR036291">
    <property type="entry name" value="NAD(P)-bd_dom_sf"/>
</dbReference>
<evidence type="ECO:0000256" key="21">
    <source>
        <dbReference type="ARBA" id="ARBA00049559"/>
    </source>
</evidence>
<evidence type="ECO:0000256" key="10">
    <source>
        <dbReference type="ARBA" id="ARBA00023140"/>
    </source>
</evidence>
<dbReference type="PANTHER" id="PTHR24317">
    <property type="entry name" value="PEROXISOMAL TRANS-2-ENOYL-COA REDUCTASE"/>
    <property type="match status" value="1"/>
</dbReference>
<feature type="compositionally biased region" description="Polar residues" evidence="22">
    <location>
        <begin position="257"/>
        <end position="276"/>
    </location>
</feature>
<evidence type="ECO:0000256" key="11">
    <source>
        <dbReference type="ARBA" id="ARBA00023160"/>
    </source>
</evidence>
<keyword evidence="7" id="KW-0521">NADP</keyword>
<dbReference type="Proteomes" id="UP000199527">
    <property type="component" value="Unassembled WGS sequence"/>
</dbReference>
<keyword evidence="8" id="KW-0560">Oxidoreductase</keyword>
<evidence type="ECO:0000256" key="22">
    <source>
        <dbReference type="SAM" id="MobiDB-lite"/>
    </source>
</evidence>
<keyword evidence="4" id="KW-0444">Lipid biosynthesis</keyword>
<evidence type="ECO:0000256" key="16">
    <source>
        <dbReference type="ARBA" id="ARBA00047570"/>
    </source>
</evidence>
<evidence type="ECO:0000256" key="2">
    <source>
        <dbReference type="ARBA" id="ARBA00005189"/>
    </source>
</evidence>
<evidence type="ECO:0000256" key="4">
    <source>
        <dbReference type="ARBA" id="ARBA00022516"/>
    </source>
</evidence>
<evidence type="ECO:0000256" key="15">
    <source>
        <dbReference type="ARBA" id="ARBA00041063"/>
    </source>
</evidence>
<evidence type="ECO:0000256" key="8">
    <source>
        <dbReference type="ARBA" id="ARBA00023002"/>
    </source>
</evidence>
<dbReference type="FunFam" id="3.40.50.720:FF:000084">
    <property type="entry name" value="Short-chain dehydrogenase reductase"/>
    <property type="match status" value="1"/>
</dbReference>
<evidence type="ECO:0000256" key="5">
    <source>
        <dbReference type="ARBA" id="ARBA00022553"/>
    </source>
</evidence>
<keyword evidence="5" id="KW-0597">Phosphoprotein</keyword>
<comment type="catalytic activity">
    <reaction evidence="16">
        <text>(2E)-dodecenoyl-CoA + NADPH + H(+) = dodecanoyl-CoA + NADP(+)</text>
        <dbReference type="Rhea" id="RHEA:44964"/>
        <dbReference type="ChEBI" id="CHEBI:15378"/>
        <dbReference type="ChEBI" id="CHEBI:57330"/>
        <dbReference type="ChEBI" id="CHEBI:57375"/>
        <dbReference type="ChEBI" id="CHEBI:57783"/>
        <dbReference type="ChEBI" id="CHEBI:58349"/>
    </reaction>
    <physiologicalReaction direction="left-to-right" evidence="16">
        <dbReference type="Rhea" id="RHEA:44965"/>
    </physiologicalReaction>
</comment>
<comment type="catalytic activity">
    <reaction evidence="18">
        <text>(2E)-hexenoyl-CoA + NADPH + H(+) = hexanoyl-CoA + NADP(+)</text>
        <dbReference type="Rhea" id="RHEA:44956"/>
        <dbReference type="ChEBI" id="CHEBI:15378"/>
        <dbReference type="ChEBI" id="CHEBI:57783"/>
        <dbReference type="ChEBI" id="CHEBI:58349"/>
        <dbReference type="ChEBI" id="CHEBI:62077"/>
        <dbReference type="ChEBI" id="CHEBI:62620"/>
    </reaction>
    <physiologicalReaction direction="left-to-right" evidence="18">
        <dbReference type="Rhea" id="RHEA:44957"/>
    </physiologicalReaction>
</comment>
<evidence type="ECO:0000256" key="12">
    <source>
        <dbReference type="ARBA" id="ARBA00037124"/>
    </source>
</evidence>
<keyword evidence="11" id="KW-0275">Fatty acid biosynthesis</keyword>
<evidence type="ECO:0000256" key="9">
    <source>
        <dbReference type="ARBA" id="ARBA00023098"/>
    </source>
</evidence>
<gene>
    <name evidence="24" type="ORF">SAMN04488540_10669</name>
</gene>
<dbReference type="GO" id="GO:0006633">
    <property type="term" value="P:fatty acid biosynthetic process"/>
    <property type="evidence" value="ECO:0007669"/>
    <property type="project" value="UniProtKB-KW"/>
</dbReference>
<dbReference type="RefSeq" id="WP_090364981.1">
    <property type="nucleotide sequence ID" value="NZ_FNEM01000006.1"/>
</dbReference>
<dbReference type="EC" id="1.3.1.38" evidence="14"/>
<sequence length="291" mass="30497">MAYRSVFAEGLMAGKTLIVTGGGSGIGRCCAHELAALGATVVLIGRRIDKLLTVQEEITEDGGLADVLSLDIRDEAAVTDAIGLLISKHGPIHGLVNNAGGQYPAPLEQINQKGFETVVRTNLVGGFLMAREVFRQSMKTHGGAIVNITADNWGGMPGMGHSGAARAGMDNLTKTSAWEWGRYGVRVNAVAPGWVASSGMDTYDEPMRSLIPTLKQAVPLKRMATESEVSAAIVFLLSDGAGFISGSTLRVDGGASQGSATWPIHQQSASNSTSYQGFHRATLPDVLTTGE</sequence>
<dbReference type="InterPro" id="IPR002347">
    <property type="entry name" value="SDR_fam"/>
</dbReference>
<comment type="catalytic activity">
    <reaction evidence="20">
        <text>(2E)-decenoyl-CoA + NADPH + H(+) = decanoyl-CoA + NADP(+)</text>
        <dbReference type="Rhea" id="RHEA:44960"/>
        <dbReference type="ChEBI" id="CHEBI:15378"/>
        <dbReference type="ChEBI" id="CHEBI:57783"/>
        <dbReference type="ChEBI" id="CHEBI:58349"/>
        <dbReference type="ChEBI" id="CHEBI:61406"/>
        <dbReference type="ChEBI" id="CHEBI:61430"/>
    </reaction>
    <physiologicalReaction direction="left-to-right" evidence="20">
        <dbReference type="Rhea" id="RHEA:44961"/>
    </physiologicalReaction>
</comment>
<comment type="catalytic activity">
    <reaction evidence="17">
        <text>(2E)-tetradecenoyl-CoA + NADPH + H(+) = tetradecanoyl-CoA + NADP(+)</text>
        <dbReference type="Rhea" id="RHEA:44968"/>
        <dbReference type="ChEBI" id="CHEBI:15378"/>
        <dbReference type="ChEBI" id="CHEBI:57385"/>
        <dbReference type="ChEBI" id="CHEBI:57783"/>
        <dbReference type="ChEBI" id="CHEBI:58349"/>
        <dbReference type="ChEBI" id="CHEBI:61405"/>
    </reaction>
    <physiologicalReaction direction="left-to-right" evidence="17">
        <dbReference type="Rhea" id="RHEA:44969"/>
    </physiologicalReaction>
</comment>
<keyword evidence="10" id="KW-0576">Peroxisome</keyword>
<evidence type="ECO:0000256" key="3">
    <source>
        <dbReference type="ARBA" id="ARBA00006484"/>
    </source>
</evidence>
<keyword evidence="6" id="KW-0276">Fatty acid metabolism</keyword>
<feature type="region of interest" description="Disordered" evidence="22">
    <location>
        <begin position="255"/>
        <end position="276"/>
    </location>
</feature>
<comment type="function">
    <text evidence="12">Participates in chain elongation of fatty acids. Catalyzes the reduction of trans-2-enoyl-CoAs of varying chain lengths from 6:1 to 16:1, having maximum activity with 10:1 CoA. Has no 2,4-dienoyl-CoA reductase activity.</text>
</comment>
<evidence type="ECO:0000259" key="23">
    <source>
        <dbReference type="SMART" id="SM00822"/>
    </source>
</evidence>
<evidence type="ECO:0000256" key="13">
    <source>
        <dbReference type="ARBA" id="ARBA00038622"/>
    </source>
</evidence>
<comment type="subunit">
    <text evidence="13">Interacts with PEX5, probably required to target it into peroxisomes.</text>
</comment>
<dbReference type="EMBL" id="FNEM01000006">
    <property type="protein sequence ID" value="SDJ24154.1"/>
    <property type="molecule type" value="Genomic_DNA"/>
</dbReference>
<dbReference type="InterPro" id="IPR052388">
    <property type="entry name" value="Peroxisomal_t2-enoyl-CoA_red"/>
</dbReference>
<organism evidence="24 25">
    <name type="scientific">Ferrimonas sediminum</name>
    <dbReference type="NCBI Taxonomy" id="718193"/>
    <lineage>
        <taxon>Bacteria</taxon>
        <taxon>Pseudomonadati</taxon>
        <taxon>Pseudomonadota</taxon>
        <taxon>Gammaproteobacteria</taxon>
        <taxon>Alteromonadales</taxon>
        <taxon>Ferrimonadaceae</taxon>
        <taxon>Ferrimonas</taxon>
    </lineage>
</organism>
<evidence type="ECO:0000313" key="25">
    <source>
        <dbReference type="Proteomes" id="UP000199527"/>
    </source>
</evidence>
<reference evidence="25" key="1">
    <citation type="submission" date="2016-10" db="EMBL/GenBank/DDBJ databases">
        <authorList>
            <person name="Varghese N."/>
            <person name="Submissions S."/>
        </authorList>
    </citation>
    <scope>NUCLEOTIDE SEQUENCE [LARGE SCALE GENOMIC DNA]</scope>
    <source>
        <strain evidence="25">DSM 23317</strain>
    </source>
</reference>
<protein>
    <recommendedName>
        <fullName evidence="15">Peroxisomal trans-2-enoyl-CoA reductase</fullName>
        <ecNumber evidence="14">1.3.1.38</ecNumber>
    </recommendedName>
</protein>
<accession>A0A1G8S4G1</accession>
<dbReference type="SUPFAM" id="SSF51735">
    <property type="entry name" value="NAD(P)-binding Rossmann-fold domains"/>
    <property type="match status" value="1"/>
</dbReference>
<name>A0A1G8S4G1_9GAMM</name>
<comment type="similarity">
    <text evidence="3">Belongs to the short-chain dehydrogenases/reductases (SDR) family.</text>
</comment>
<evidence type="ECO:0000256" key="18">
    <source>
        <dbReference type="ARBA" id="ARBA00049108"/>
    </source>
</evidence>
<evidence type="ECO:0000313" key="24">
    <source>
        <dbReference type="EMBL" id="SDJ24154.1"/>
    </source>
</evidence>
<dbReference type="Pfam" id="PF13561">
    <property type="entry name" value="adh_short_C2"/>
    <property type="match status" value="1"/>
</dbReference>
<evidence type="ECO:0000256" key="7">
    <source>
        <dbReference type="ARBA" id="ARBA00022857"/>
    </source>
</evidence>
<proteinExistence type="inferred from homology"/>
<comment type="subcellular location">
    <subcellularLocation>
        <location evidence="1">Peroxisome</location>
    </subcellularLocation>
</comment>
<dbReference type="SMART" id="SM00822">
    <property type="entry name" value="PKS_KR"/>
    <property type="match status" value="1"/>
</dbReference>
<dbReference type="InterPro" id="IPR057326">
    <property type="entry name" value="KR_dom"/>
</dbReference>
<evidence type="ECO:0000256" key="14">
    <source>
        <dbReference type="ARBA" id="ARBA00038849"/>
    </source>
</evidence>
<evidence type="ECO:0000256" key="1">
    <source>
        <dbReference type="ARBA" id="ARBA00004275"/>
    </source>
</evidence>
<dbReference type="OrthoDB" id="9775864at2"/>
<evidence type="ECO:0000256" key="6">
    <source>
        <dbReference type="ARBA" id="ARBA00022832"/>
    </source>
</evidence>
<evidence type="ECO:0000256" key="20">
    <source>
        <dbReference type="ARBA" id="ARBA00049386"/>
    </source>
</evidence>
<comment type="catalytic activity">
    <reaction evidence="21">
        <text>(2E)-octenoyl-CoA + NADPH + H(+) = octanoyl-CoA + NADP(+)</text>
        <dbReference type="Rhea" id="RHEA:44952"/>
        <dbReference type="ChEBI" id="CHEBI:15378"/>
        <dbReference type="ChEBI" id="CHEBI:57386"/>
        <dbReference type="ChEBI" id="CHEBI:57783"/>
        <dbReference type="ChEBI" id="CHEBI:58349"/>
        <dbReference type="ChEBI" id="CHEBI:62242"/>
    </reaction>
    <physiologicalReaction direction="left-to-right" evidence="21">
        <dbReference type="Rhea" id="RHEA:44953"/>
    </physiologicalReaction>
</comment>
<dbReference type="Gene3D" id="3.40.50.720">
    <property type="entry name" value="NAD(P)-binding Rossmann-like Domain"/>
    <property type="match status" value="1"/>
</dbReference>
<dbReference type="AlphaFoldDB" id="A0A1G8S4G1"/>
<dbReference type="PANTHER" id="PTHR24317:SF7">
    <property type="entry name" value="PEROXISOMAL TRANS-2-ENOYL-COA REDUCTASE"/>
    <property type="match status" value="1"/>
</dbReference>
<evidence type="ECO:0000256" key="19">
    <source>
        <dbReference type="ARBA" id="ARBA00049251"/>
    </source>
</evidence>
<comment type="pathway">
    <text evidence="2">Lipid metabolism.</text>
</comment>
<dbReference type="PRINTS" id="PR00081">
    <property type="entry name" value="GDHRDH"/>
</dbReference>
<comment type="catalytic activity">
    <reaction evidence="19">
        <text>a (2E)-enoyl-CoA + NADPH + H(+) = a 2,3-saturated acyl-CoA + NADP(+)</text>
        <dbReference type="Rhea" id="RHEA:33763"/>
        <dbReference type="ChEBI" id="CHEBI:15378"/>
        <dbReference type="ChEBI" id="CHEBI:57783"/>
        <dbReference type="ChEBI" id="CHEBI:58349"/>
        <dbReference type="ChEBI" id="CHEBI:58856"/>
        <dbReference type="ChEBI" id="CHEBI:65111"/>
        <dbReference type="EC" id="1.3.1.38"/>
    </reaction>
    <physiologicalReaction direction="left-to-right" evidence="19">
        <dbReference type="Rhea" id="RHEA:33764"/>
    </physiologicalReaction>
</comment>
<keyword evidence="9" id="KW-0443">Lipid metabolism</keyword>